<organism evidence="3 4">
    <name type="scientific">Sungkyunkwania multivorans</name>
    <dbReference type="NCBI Taxonomy" id="1173618"/>
    <lineage>
        <taxon>Bacteria</taxon>
        <taxon>Pseudomonadati</taxon>
        <taxon>Bacteroidota</taxon>
        <taxon>Flavobacteriia</taxon>
        <taxon>Flavobacteriales</taxon>
        <taxon>Flavobacteriaceae</taxon>
        <taxon>Sungkyunkwania</taxon>
    </lineage>
</organism>
<dbReference type="PROSITE" id="PS50213">
    <property type="entry name" value="FAS1"/>
    <property type="match status" value="2"/>
</dbReference>
<dbReference type="InterPro" id="IPR036378">
    <property type="entry name" value="FAS1_dom_sf"/>
</dbReference>
<comment type="caution">
    <text evidence="3">The sequence shown here is derived from an EMBL/GenBank/DDBJ whole genome shotgun (WGS) entry which is preliminary data.</text>
</comment>
<dbReference type="InterPro" id="IPR000782">
    <property type="entry name" value="FAS1_domain"/>
</dbReference>
<dbReference type="Proteomes" id="UP001596978">
    <property type="component" value="Unassembled WGS sequence"/>
</dbReference>
<sequence>MKTISKLIKVTLVALLFVVSSCSNDDDGGSSIPNIVELAQSSPNLTSLVAALEKADLVTTLQSGGAYTVLAPDNDAFGRALTTLGFASLDEIDTPEEIAALRNILLNHVISGTIISAQINTGYGSTLATNADGDNLSIYLKSDNNGVSFNGMSEVTAADLPASNGVVHVVDEVILPPTVVTFATADSNFSSLVAALTRSDQPAFADILARTEGANNDGFDPDFTVFAPTDEAFASLIDSNPSWNSLEDIDGALLTSVLLHHVKDEANIRSGDLTDGISPTMLEGSITINLPGDDGNPAKITDGAGNMNIAVIAVDVQAVNGVIHVIAEVMIPAS</sequence>
<dbReference type="Gene3D" id="2.30.180.10">
    <property type="entry name" value="FAS1 domain"/>
    <property type="match status" value="2"/>
</dbReference>
<feature type="domain" description="FAS1" evidence="2">
    <location>
        <begin position="176"/>
        <end position="330"/>
    </location>
</feature>
<dbReference type="PANTHER" id="PTHR10900:SF77">
    <property type="entry name" value="FI19380P1"/>
    <property type="match status" value="1"/>
</dbReference>
<dbReference type="SMART" id="SM00554">
    <property type="entry name" value="FAS1"/>
    <property type="match status" value="2"/>
</dbReference>
<evidence type="ECO:0000313" key="3">
    <source>
        <dbReference type="EMBL" id="MFD0861267.1"/>
    </source>
</evidence>
<protein>
    <submittedName>
        <fullName evidence="3">Fasciclin domain-containing protein</fullName>
    </submittedName>
</protein>
<reference evidence="4" key="1">
    <citation type="journal article" date="2019" name="Int. J. Syst. Evol. Microbiol.">
        <title>The Global Catalogue of Microorganisms (GCM) 10K type strain sequencing project: providing services to taxonomists for standard genome sequencing and annotation.</title>
        <authorList>
            <consortium name="The Broad Institute Genomics Platform"/>
            <consortium name="The Broad Institute Genome Sequencing Center for Infectious Disease"/>
            <person name="Wu L."/>
            <person name="Ma J."/>
        </authorList>
    </citation>
    <scope>NUCLEOTIDE SEQUENCE [LARGE SCALE GENOMIC DNA]</scope>
    <source>
        <strain evidence="4">CCUG 62952</strain>
    </source>
</reference>
<gene>
    <name evidence="3" type="ORF">ACFQ1M_03540</name>
</gene>
<dbReference type="PROSITE" id="PS51257">
    <property type="entry name" value="PROKAR_LIPOPROTEIN"/>
    <property type="match status" value="1"/>
</dbReference>
<dbReference type="RefSeq" id="WP_386403956.1">
    <property type="nucleotide sequence ID" value="NZ_JBHTJH010000004.1"/>
</dbReference>
<evidence type="ECO:0000259" key="2">
    <source>
        <dbReference type="PROSITE" id="PS50213"/>
    </source>
</evidence>
<accession>A0ABW3CVS2</accession>
<evidence type="ECO:0000313" key="4">
    <source>
        <dbReference type="Proteomes" id="UP001596978"/>
    </source>
</evidence>
<dbReference type="EMBL" id="JBHTJH010000004">
    <property type="protein sequence ID" value="MFD0861267.1"/>
    <property type="molecule type" value="Genomic_DNA"/>
</dbReference>
<feature type="signal peptide" evidence="1">
    <location>
        <begin position="1"/>
        <end position="25"/>
    </location>
</feature>
<feature type="chain" id="PRO_5046125618" evidence="1">
    <location>
        <begin position="26"/>
        <end position="334"/>
    </location>
</feature>
<keyword evidence="4" id="KW-1185">Reference proteome</keyword>
<keyword evidence="1" id="KW-0732">Signal</keyword>
<dbReference type="PANTHER" id="PTHR10900">
    <property type="entry name" value="PERIOSTIN-RELATED"/>
    <property type="match status" value="1"/>
</dbReference>
<proteinExistence type="predicted"/>
<evidence type="ECO:0000256" key="1">
    <source>
        <dbReference type="SAM" id="SignalP"/>
    </source>
</evidence>
<dbReference type="Pfam" id="PF02469">
    <property type="entry name" value="Fasciclin"/>
    <property type="match status" value="2"/>
</dbReference>
<feature type="domain" description="FAS1" evidence="2">
    <location>
        <begin position="32"/>
        <end position="174"/>
    </location>
</feature>
<dbReference type="SUPFAM" id="SSF82153">
    <property type="entry name" value="FAS1 domain"/>
    <property type="match status" value="2"/>
</dbReference>
<dbReference type="InterPro" id="IPR050904">
    <property type="entry name" value="Adhesion/Biosynth-related"/>
</dbReference>
<name>A0ABW3CVS2_9FLAO</name>